<dbReference type="InterPro" id="IPR001579">
    <property type="entry name" value="Glyco_hydro_18_chit_AS"/>
</dbReference>
<dbReference type="Pfam" id="PF00704">
    <property type="entry name" value="Glyco_hydro_18"/>
    <property type="match status" value="1"/>
</dbReference>
<dbReference type="SUPFAM" id="SSF51445">
    <property type="entry name" value="(Trans)glycosidases"/>
    <property type="match status" value="1"/>
</dbReference>
<reference evidence="13" key="2">
    <citation type="journal article" date="2023" name="IMA Fungus">
        <title>Comparative genomic study of the Penicillium genus elucidates a diverse pangenome and 15 lateral gene transfer events.</title>
        <authorList>
            <person name="Petersen C."/>
            <person name="Sorensen T."/>
            <person name="Nielsen M.R."/>
            <person name="Sondergaard T.E."/>
            <person name="Sorensen J.L."/>
            <person name="Fitzpatrick D.A."/>
            <person name="Frisvad J.C."/>
            <person name="Nielsen K.L."/>
        </authorList>
    </citation>
    <scope>NUCLEOTIDE SEQUENCE</scope>
    <source>
        <strain evidence="13">IBT 30761</strain>
    </source>
</reference>
<evidence type="ECO:0000259" key="12">
    <source>
        <dbReference type="PROSITE" id="PS51910"/>
    </source>
</evidence>
<evidence type="ECO:0000256" key="1">
    <source>
        <dbReference type="ARBA" id="ARBA00000822"/>
    </source>
</evidence>
<dbReference type="CDD" id="cd00035">
    <property type="entry name" value="ChtBD1"/>
    <property type="match status" value="1"/>
</dbReference>
<dbReference type="InterPro" id="IPR036861">
    <property type="entry name" value="Endochitinase-like_sf"/>
</dbReference>
<dbReference type="EMBL" id="JAPQKI010000003">
    <property type="protein sequence ID" value="KAJ5110014.1"/>
    <property type="molecule type" value="Genomic_DNA"/>
</dbReference>
<dbReference type="Gene3D" id="3.30.60.10">
    <property type="entry name" value="Endochitinase-like"/>
    <property type="match status" value="1"/>
</dbReference>
<evidence type="ECO:0000256" key="9">
    <source>
        <dbReference type="ARBA" id="ARBA00023295"/>
    </source>
</evidence>
<dbReference type="OrthoDB" id="73875at2759"/>
<evidence type="ECO:0000256" key="5">
    <source>
        <dbReference type="ARBA" id="ARBA00022801"/>
    </source>
</evidence>
<accession>A0A9W9G0T7</accession>
<dbReference type="InterPro" id="IPR001223">
    <property type="entry name" value="Glyco_hydro18_cat"/>
</dbReference>
<name>A0A9W9G0T7_9EURO</name>
<dbReference type="PROSITE" id="PS01095">
    <property type="entry name" value="GH18_1"/>
    <property type="match status" value="1"/>
</dbReference>
<evidence type="ECO:0000256" key="7">
    <source>
        <dbReference type="ARBA" id="ARBA00023026"/>
    </source>
</evidence>
<dbReference type="RefSeq" id="XP_056478125.1">
    <property type="nucleotide sequence ID" value="XM_056615153.1"/>
</dbReference>
<evidence type="ECO:0000256" key="4">
    <source>
        <dbReference type="ARBA" id="ARBA00022669"/>
    </source>
</evidence>
<dbReference type="InterPro" id="IPR050314">
    <property type="entry name" value="Glycosyl_Hydrlase_18"/>
</dbReference>
<dbReference type="InterPro" id="IPR017853">
    <property type="entry name" value="GH"/>
</dbReference>
<dbReference type="PANTHER" id="PTHR11177">
    <property type="entry name" value="CHITINASE"/>
    <property type="match status" value="1"/>
</dbReference>
<dbReference type="GO" id="GO:0008843">
    <property type="term" value="F:endochitinase activity"/>
    <property type="evidence" value="ECO:0007669"/>
    <property type="project" value="UniProtKB-EC"/>
</dbReference>
<dbReference type="PANTHER" id="PTHR11177:SF397">
    <property type="entry name" value="CHITINASE"/>
    <property type="match status" value="1"/>
</dbReference>
<sequence length="430" mass="47726">MHAVVVSSEARKALVDSDQIIVVMTATLSAMQKLNVGSMQQKECPLNVCCSSFGHRGTTAEFCGDNCQKDSGNCEEHPNPPKGASPIPVLKNKVIGYYQSWAERRSCHTFPPDSIPVEGLTHLNYAFAYIDPDSLEVTVMDDQTPECSFSRTTDIKNTRSRNSELQIFASLGGWTFSDNDTATQPVFSDIAADAGKGLKFANNLLSFMVHYGFDGVDLDWEYPGAGDRGGNKDDVKNYVLLMKTIREKFDSSARVNYELSFTIPTSYWYLRWFDVPGLLKYADWVNMMSYDLHGVWDQNNPIGNKVHPHTNLTEIKSASGLLWRNDVAPSKVVIGIGFYGRSFHLKDKNCTTPGCDFHGDAQKGDCTKSSGTLATSSRRNTKNVTYDHDAAVKWITYGDGLDNWVSYDDAKTLKQKVDYADEVGLGGLMI</sequence>
<keyword evidence="8" id="KW-0119">Carbohydrate metabolism</keyword>
<dbReference type="InterPro" id="IPR011583">
    <property type="entry name" value="Chitinase_II/V-like_cat"/>
</dbReference>
<dbReference type="SMART" id="SM00270">
    <property type="entry name" value="ChtBD1"/>
    <property type="match status" value="1"/>
</dbReference>
<keyword evidence="6" id="KW-0146">Chitin degradation</keyword>
<dbReference type="SUPFAM" id="SSF57016">
    <property type="entry name" value="Plant lectins/antimicrobial peptides"/>
    <property type="match status" value="1"/>
</dbReference>
<comment type="catalytic activity">
    <reaction evidence="1">
        <text>Random endo-hydrolysis of N-acetyl-beta-D-glucosaminide (1-&gt;4)-beta-linkages in chitin and chitodextrins.</text>
        <dbReference type="EC" id="3.2.1.14"/>
    </reaction>
</comment>
<dbReference type="GeneID" id="81354132"/>
<dbReference type="GO" id="GO:0000272">
    <property type="term" value="P:polysaccharide catabolic process"/>
    <property type="evidence" value="ECO:0007669"/>
    <property type="project" value="UniProtKB-KW"/>
</dbReference>
<proteinExistence type="inferred from homology"/>
<comment type="similarity">
    <text evidence="2">Belongs to the glycosyl hydrolase 18 family. Chitinase class V subfamily.</text>
</comment>
<organism evidence="13 14">
    <name type="scientific">Penicillium argentinense</name>
    <dbReference type="NCBI Taxonomy" id="1131581"/>
    <lineage>
        <taxon>Eukaryota</taxon>
        <taxon>Fungi</taxon>
        <taxon>Dikarya</taxon>
        <taxon>Ascomycota</taxon>
        <taxon>Pezizomycotina</taxon>
        <taxon>Eurotiomycetes</taxon>
        <taxon>Eurotiomycetidae</taxon>
        <taxon>Eurotiales</taxon>
        <taxon>Aspergillaceae</taxon>
        <taxon>Penicillium</taxon>
    </lineage>
</organism>
<dbReference type="EC" id="3.2.1.14" evidence="3"/>
<dbReference type="Proteomes" id="UP001149074">
    <property type="component" value="Unassembled WGS sequence"/>
</dbReference>
<dbReference type="InterPro" id="IPR029070">
    <property type="entry name" value="Chitinase_insertion_sf"/>
</dbReference>
<evidence type="ECO:0000256" key="2">
    <source>
        <dbReference type="ARBA" id="ARBA00008682"/>
    </source>
</evidence>
<evidence type="ECO:0000256" key="10">
    <source>
        <dbReference type="ARBA" id="ARBA00023326"/>
    </source>
</evidence>
<evidence type="ECO:0000313" key="14">
    <source>
        <dbReference type="Proteomes" id="UP001149074"/>
    </source>
</evidence>
<dbReference type="InterPro" id="IPR001002">
    <property type="entry name" value="Chitin-bd_1"/>
</dbReference>
<dbReference type="SMART" id="SM00636">
    <property type="entry name" value="Glyco_18"/>
    <property type="match status" value="1"/>
</dbReference>
<keyword evidence="14" id="KW-1185">Reference proteome</keyword>
<dbReference type="Pfam" id="PF00187">
    <property type="entry name" value="Chitin_bind_1"/>
    <property type="match status" value="1"/>
</dbReference>
<evidence type="ECO:0000256" key="3">
    <source>
        <dbReference type="ARBA" id="ARBA00012729"/>
    </source>
</evidence>
<dbReference type="AlphaFoldDB" id="A0A9W9G0T7"/>
<feature type="domain" description="GH18" evidence="12">
    <location>
        <begin position="92"/>
        <end position="430"/>
    </location>
</feature>
<evidence type="ECO:0000256" key="6">
    <source>
        <dbReference type="ARBA" id="ARBA00023024"/>
    </source>
</evidence>
<dbReference type="PROSITE" id="PS51910">
    <property type="entry name" value="GH18_2"/>
    <property type="match status" value="1"/>
</dbReference>
<keyword evidence="4" id="KW-0147">Chitin-binding</keyword>
<protein>
    <recommendedName>
        <fullName evidence="3">chitinase</fullName>
        <ecNumber evidence="3">3.2.1.14</ecNumber>
    </recommendedName>
</protein>
<keyword evidence="5 11" id="KW-0378">Hydrolase</keyword>
<dbReference type="Gene3D" id="3.20.20.80">
    <property type="entry name" value="Glycosidases"/>
    <property type="match status" value="1"/>
</dbReference>
<evidence type="ECO:0000313" key="13">
    <source>
        <dbReference type="EMBL" id="KAJ5110014.1"/>
    </source>
</evidence>
<dbReference type="SUPFAM" id="SSF54556">
    <property type="entry name" value="Chitinase insertion domain"/>
    <property type="match status" value="1"/>
</dbReference>
<evidence type="ECO:0000256" key="8">
    <source>
        <dbReference type="ARBA" id="ARBA00023277"/>
    </source>
</evidence>
<keyword evidence="9 11" id="KW-0326">Glycosidase</keyword>
<evidence type="ECO:0000256" key="11">
    <source>
        <dbReference type="RuleBase" id="RU000489"/>
    </source>
</evidence>
<gene>
    <name evidence="13" type="ORF">N7532_002659</name>
</gene>
<keyword evidence="10" id="KW-0624">Polysaccharide degradation</keyword>
<reference evidence="13" key="1">
    <citation type="submission" date="2022-11" db="EMBL/GenBank/DDBJ databases">
        <authorList>
            <person name="Petersen C."/>
        </authorList>
    </citation>
    <scope>NUCLEOTIDE SEQUENCE</scope>
    <source>
        <strain evidence="13">IBT 30761</strain>
    </source>
</reference>
<dbReference type="Gene3D" id="3.10.50.10">
    <property type="match status" value="1"/>
</dbReference>
<dbReference type="GO" id="GO:0006032">
    <property type="term" value="P:chitin catabolic process"/>
    <property type="evidence" value="ECO:0007669"/>
    <property type="project" value="UniProtKB-KW"/>
</dbReference>
<comment type="caution">
    <text evidence="13">The sequence shown here is derived from an EMBL/GenBank/DDBJ whole genome shotgun (WGS) entry which is preliminary data.</text>
</comment>
<dbReference type="GO" id="GO:0008061">
    <property type="term" value="F:chitin binding"/>
    <property type="evidence" value="ECO:0007669"/>
    <property type="project" value="UniProtKB-KW"/>
</dbReference>
<keyword evidence="7" id="KW-0843">Virulence</keyword>